<name>A0AAN9V9U9_9PEZI</name>
<evidence type="ECO:0000256" key="6">
    <source>
        <dbReference type="ARBA" id="ARBA00022705"/>
    </source>
</evidence>
<evidence type="ECO:0000256" key="8">
    <source>
        <dbReference type="ARBA" id="ARBA00023242"/>
    </source>
</evidence>
<sequence>MTALDGIPGNLLRKPSGEPEAELQRVSSSYKPLHSFKLDKEKSYRQQFADMYFLRLTKIKPVVERIASETWDGTVIGGEPAKPVERVLDIRQGELCWVTGTVYMDMSLKPNILEDVSKDRWISAPISNNKYYSGDGSDAITLEDESGRIRLVGDALNSVFLVTGCIIAVMGSENANGELEVIDLKFPDLPPQPERWALSKPPAATNGTAKTKKKAKGGDEDDEMTDSQSKGSGGKIAIVSGLSFSGSDASHGLELSLLLEYLLGETLDPAAQQELSQISRLIIAGNSISLEERRVAADEDGGSAPQKKSNKKYGYDSSSYNALPSQLLDEFLSTLLPTMPVTLLPGSQDPANASYPQQPIHAAMFPNSRQYAAAPTSSEPGWLDTVTNPWEGELEGWRVLGTGGQNVEDVFKYVDSDDRLGMMEAMCRWRCCAPTAPDTLWSYPFQDDDPFVMETCPHVYFAGCQPEFGTKLIHGVDGQSVRLITVPSFLATKEIVLVDTETLEVSKVKITTI</sequence>
<evidence type="ECO:0000256" key="9">
    <source>
        <dbReference type="ARBA" id="ARBA00049244"/>
    </source>
</evidence>
<comment type="caution">
    <text evidence="13">The sequence shown here is derived from an EMBL/GenBank/DDBJ whole genome shotgun (WGS) entry which is preliminary data.</text>
</comment>
<feature type="compositionally biased region" description="Low complexity" evidence="10">
    <location>
        <begin position="200"/>
        <end position="209"/>
    </location>
</feature>
<dbReference type="Gene3D" id="2.40.50.430">
    <property type="match status" value="1"/>
</dbReference>
<dbReference type="InterPro" id="IPR024826">
    <property type="entry name" value="DNA_pol_delta/II_ssu"/>
</dbReference>
<dbReference type="EMBL" id="JAKJXP020000003">
    <property type="protein sequence ID" value="KAK7757199.1"/>
    <property type="molecule type" value="Genomic_DNA"/>
</dbReference>
<protein>
    <recommendedName>
        <fullName evidence="3">DNA-directed DNA polymerase</fullName>
        <ecNumber evidence="3">2.7.7.7</ecNumber>
    </recommendedName>
</protein>
<evidence type="ECO:0000259" key="12">
    <source>
        <dbReference type="Pfam" id="PF18018"/>
    </source>
</evidence>
<proteinExistence type="inferred from homology"/>
<comment type="subcellular location">
    <subcellularLocation>
        <location evidence="1">Nucleus</location>
    </subcellularLocation>
</comment>
<feature type="domain" description="DNA polymerase alpha/delta/epsilon subunit B" evidence="11">
    <location>
        <begin position="236"/>
        <end position="470"/>
    </location>
</feature>
<dbReference type="GO" id="GO:0006273">
    <property type="term" value="P:lagging strand elongation"/>
    <property type="evidence" value="ECO:0007669"/>
    <property type="project" value="UniProtKB-ARBA"/>
</dbReference>
<dbReference type="InterPro" id="IPR040663">
    <property type="entry name" value="DNA_pol_D_N"/>
</dbReference>
<keyword evidence="5" id="KW-0548">Nucleotidyltransferase</keyword>
<evidence type="ECO:0000256" key="5">
    <source>
        <dbReference type="ARBA" id="ARBA00022695"/>
    </source>
</evidence>
<dbReference type="Proteomes" id="UP001320420">
    <property type="component" value="Unassembled WGS sequence"/>
</dbReference>
<evidence type="ECO:0000256" key="3">
    <source>
        <dbReference type="ARBA" id="ARBA00012417"/>
    </source>
</evidence>
<dbReference type="GO" id="GO:0003887">
    <property type="term" value="F:DNA-directed DNA polymerase activity"/>
    <property type="evidence" value="ECO:0007669"/>
    <property type="project" value="UniProtKB-KW"/>
</dbReference>
<dbReference type="Gene3D" id="3.60.21.50">
    <property type="match status" value="1"/>
</dbReference>
<keyword evidence="8" id="KW-0539">Nucleus</keyword>
<evidence type="ECO:0000256" key="4">
    <source>
        <dbReference type="ARBA" id="ARBA00022679"/>
    </source>
</evidence>
<dbReference type="InterPro" id="IPR007185">
    <property type="entry name" value="DNA_pol_a/d/e_bsu"/>
</dbReference>
<dbReference type="GO" id="GO:0043625">
    <property type="term" value="C:delta DNA polymerase complex"/>
    <property type="evidence" value="ECO:0007669"/>
    <property type="project" value="TreeGrafter"/>
</dbReference>
<dbReference type="FunFam" id="2.40.50.430:FF:000002">
    <property type="entry name" value="DNA polymerase delta subunit"/>
    <property type="match status" value="1"/>
</dbReference>
<feature type="region of interest" description="Disordered" evidence="10">
    <location>
        <begin position="193"/>
        <end position="233"/>
    </location>
</feature>
<gene>
    <name evidence="13" type="primary">cdc1</name>
    <name evidence="13" type="ORF">SLS62_000748</name>
</gene>
<dbReference type="Pfam" id="PF18018">
    <property type="entry name" value="DNA_pol_D_N"/>
    <property type="match status" value="1"/>
</dbReference>
<evidence type="ECO:0000259" key="11">
    <source>
        <dbReference type="Pfam" id="PF04042"/>
    </source>
</evidence>
<keyword evidence="4" id="KW-0808">Transferase</keyword>
<evidence type="ECO:0000256" key="10">
    <source>
        <dbReference type="SAM" id="MobiDB-lite"/>
    </source>
</evidence>
<evidence type="ECO:0000313" key="14">
    <source>
        <dbReference type="Proteomes" id="UP001320420"/>
    </source>
</evidence>
<keyword evidence="6" id="KW-0235">DNA replication</keyword>
<accession>A0AAN9V9U9</accession>
<dbReference type="GO" id="GO:0003677">
    <property type="term" value="F:DNA binding"/>
    <property type="evidence" value="ECO:0007669"/>
    <property type="project" value="InterPro"/>
</dbReference>
<dbReference type="AlphaFoldDB" id="A0AAN9V9U9"/>
<dbReference type="PANTHER" id="PTHR10416:SF0">
    <property type="entry name" value="DNA POLYMERASE DELTA SUBUNIT 2"/>
    <property type="match status" value="1"/>
</dbReference>
<feature type="domain" description="DNA polymerase delta subunit OB-fold" evidence="12">
    <location>
        <begin position="47"/>
        <end position="183"/>
    </location>
</feature>
<evidence type="ECO:0000256" key="1">
    <source>
        <dbReference type="ARBA" id="ARBA00004123"/>
    </source>
</evidence>
<dbReference type="FunFam" id="3.60.21.50:FF:000006">
    <property type="entry name" value="DNA polymerase delta subunit 2, putative"/>
    <property type="match status" value="1"/>
</dbReference>
<feature type="region of interest" description="Disordered" evidence="10">
    <location>
        <begin position="295"/>
        <end position="315"/>
    </location>
</feature>
<dbReference type="EC" id="2.7.7.7" evidence="3"/>
<reference evidence="13 14" key="1">
    <citation type="submission" date="2024-02" db="EMBL/GenBank/DDBJ databases">
        <title>De novo assembly and annotation of 12 fungi associated with fruit tree decline syndrome in Ontario, Canada.</title>
        <authorList>
            <person name="Sulman M."/>
            <person name="Ellouze W."/>
            <person name="Ilyukhin E."/>
        </authorList>
    </citation>
    <scope>NUCLEOTIDE SEQUENCE [LARGE SCALE GENOMIC DNA]</scope>
    <source>
        <strain evidence="13 14">M11/M66-122</strain>
    </source>
</reference>
<evidence type="ECO:0000256" key="7">
    <source>
        <dbReference type="ARBA" id="ARBA00022932"/>
    </source>
</evidence>
<keyword evidence="7" id="KW-0239">DNA-directed DNA polymerase</keyword>
<comment type="similarity">
    <text evidence="2">Belongs to the DNA polymerase delta/II small subunit family.</text>
</comment>
<dbReference type="GO" id="GO:0006281">
    <property type="term" value="P:DNA repair"/>
    <property type="evidence" value="ECO:0007669"/>
    <property type="project" value="UniProtKB-ARBA"/>
</dbReference>
<organism evidence="13 14">
    <name type="scientific">Diatrype stigma</name>
    <dbReference type="NCBI Taxonomy" id="117547"/>
    <lineage>
        <taxon>Eukaryota</taxon>
        <taxon>Fungi</taxon>
        <taxon>Dikarya</taxon>
        <taxon>Ascomycota</taxon>
        <taxon>Pezizomycotina</taxon>
        <taxon>Sordariomycetes</taxon>
        <taxon>Xylariomycetidae</taxon>
        <taxon>Xylariales</taxon>
        <taxon>Diatrypaceae</taxon>
        <taxon>Diatrype</taxon>
    </lineage>
</organism>
<comment type="catalytic activity">
    <reaction evidence="9">
        <text>DNA(n) + a 2'-deoxyribonucleoside 5'-triphosphate = DNA(n+1) + diphosphate</text>
        <dbReference type="Rhea" id="RHEA:22508"/>
        <dbReference type="Rhea" id="RHEA-COMP:17339"/>
        <dbReference type="Rhea" id="RHEA-COMP:17340"/>
        <dbReference type="ChEBI" id="CHEBI:33019"/>
        <dbReference type="ChEBI" id="CHEBI:61560"/>
        <dbReference type="ChEBI" id="CHEBI:173112"/>
        <dbReference type="EC" id="2.7.7.7"/>
    </reaction>
</comment>
<evidence type="ECO:0000313" key="13">
    <source>
        <dbReference type="EMBL" id="KAK7757199.1"/>
    </source>
</evidence>
<evidence type="ECO:0000256" key="2">
    <source>
        <dbReference type="ARBA" id="ARBA00006035"/>
    </source>
</evidence>
<keyword evidence="14" id="KW-1185">Reference proteome</keyword>
<dbReference type="PANTHER" id="PTHR10416">
    <property type="entry name" value="DNA POLYMERASE DELTA SUBUNIT 2"/>
    <property type="match status" value="1"/>
</dbReference>
<dbReference type="Pfam" id="PF04042">
    <property type="entry name" value="DNA_pol_E_B"/>
    <property type="match status" value="1"/>
</dbReference>